<dbReference type="AlphaFoldDB" id="A0A9P0EB55"/>
<protein>
    <submittedName>
        <fullName evidence="1">Uncharacterized protein</fullName>
    </submittedName>
</protein>
<dbReference type="Proteomes" id="UP001152798">
    <property type="component" value="Chromosome 1"/>
</dbReference>
<evidence type="ECO:0000313" key="2">
    <source>
        <dbReference type="Proteomes" id="UP001152798"/>
    </source>
</evidence>
<proteinExistence type="predicted"/>
<organism evidence="1 2">
    <name type="scientific">Nezara viridula</name>
    <name type="common">Southern green stink bug</name>
    <name type="synonym">Cimex viridulus</name>
    <dbReference type="NCBI Taxonomy" id="85310"/>
    <lineage>
        <taxon>Eukaryota</taxon>
        <taxon>Metazoa</taxon>
        <taxon>Ecdysozoa</taxon>
        <taxon>Arthropoda</taxon>
        <taxon>Hexapoda</taxon>
        <taxon>Insecta</taxon>
        <taxon>Pterygota</taxon>
        <taxon>Neoptera</taxon>
        <taxon>Paraneoptera</taxon>
        <taxon>Hemiptera</taxon>
        <taxon>Heteroptera</taxon>
        <taxon>Panheteroptera</taxon>
        <taxon>Pentatomomorpha</taxon>
        <taxon>Pentatomoidea</taxon>
        <taxon>Pentatomidae</taxon>
        <taxon>Pentatominae</taxon>
        <taxon>Nezara</taxon>
    </lineage>
</organism>
<sequence>MWRLTMHAGPYKWRGPLETERIFPWSDFDSGTPAKIGNEELTVVQGSDPDHPIWSYLIFAIRSRCLVTGLLISLRITLLHPRFVSHRRPYSPYTAYVRQRWPSIDISFRSRLWFMHVWDV</sequence>
<dbReference type="EMBL" id="OV725077">
    <property type="protein sequence ID" value="CAH1391887.1"/>
    <property type="molecule type" value="Genomic_DNA"/>
</dbReference>
<name>A0A9P0EB55_NEZVI</name>
<reference evidence="1" key="1">
    <citation type="submission" date="2022-01" db="EMBL/GenBank/DDBJ databases">
        <authorList>
            <person name="King R."/>
        </authorList>
    </citation>
    <scope>NUCLEOTIDE SEQUENCE</scope>
</reference>
<gene>
    <name evidence="1" type="ORF">NEZAVI_LOCUS2814</name>
</gene>
<evidence type="ECO:0000313" key="1">
    <source>
        <dbReference type="EMBL" id="CAH1391887.1"/>
    </source>
</evidence>
<accession>A0A9P0EB55</accession>
<keyword evidence="2" id="KW-1185">Reference proteome</keyword>